<reference evidence="2" key="1">
    <citation type="submission" date="2021-06" db="EMBL/GenBank/DDBJ databases">
        <authorList>
            <person name="Kallberg Y."/>
            <person name="Tangrot J."/>
            <person name="Rosling A."/>
        </authorList>
    </citation>
    <scope>NUCLEOTIDE SEQUENCE</scope>
    <source>
        <strain evidence="2">IA702</strain>
    </source>
</reference>
<comment type="caution">
    <text evidence="2">The sequence shown here is derived from an EMBL/GenBank/DDBJ whole genome shotgun (WGS) entry which is preliminary data.</text>
</comment>
<feature type="region of interest" description="Disordered" evidence="1">
    <location>
        <begin position="602"/>
        <end position="624"/>
    </location>
</feature>
<dbReference type="EMBL" id="CAJVPJ010000948">
    <property type="protein sequence ID" value="CAG8567090.1"/>
    <property type="molecule type" value="Genomic_DNA"/>
</dbReference>
<dbReference type="AlphaFoldDB" id="A0A9N9BI50"/>
<feature type="non-terminal residue" evidence="2">
    <location>
        <position position="624"/>
    </location>
</feature>
<evidence type="ECO:0000313" key="3">
    <source>
        <dbReference type="Proteomes" id="UP000789572"/>
    </source>
</evidence>
<feature type="compositionally biased region" description="Low complexity" evidence="1">
    <location>
        <begin position="196"/>
        <end position="206"/>
    </location>
</feature>
<organism evidence="2 3">
    <name type="scientific">Paraglomus occultum</name>
    <dbReference type="NCBI Taxonomy" id="144539"/>
    <lineage>
        <taxon>Eukaryota</taxon>
        <taxon>Fungi</taxon>
        <taxon>Fungi incertae sedis</taxon>
        <taxon>Mucoromycota</taxon>
        <taxon>Glomeromycotina</taxon>
        <taxon>Glomeromycetes</taxon>
        <taxon>Paraglomerales</taxon>
        <taxon>Paraglomeraceae</taxon>
        <taxon>Paraglomus</taxon>
    </lineage>
</organism>
<keyword evidence="3" id="KW-1185">Reference proteome</keyword>
<protein>
    <submittedName>
        <fullName evidence="2">1980_t:CDS:1</fullName>
    </submittedName>
</protein>
<sequence>FDLVITTKFWVVGDSRRKNCTGSTIPQRVNMAALEQDFHTSNTQQVGCNLFVHGHKLAPTPAISMFFEKTRHPDWSTLAALQYISEHSNLYSDNIESVLEEIRMKLRAISRQKNFLSHARNKAAAMYSSFDDTIKRTVVRNWLQMLEKKEEVESTKLVYREVMKADVLHDKFQVASEVQLKRKLEVVADLLPSGDQASSQSQAKQQIMDNTGSSDEEDGYESPCEMVVRERSARANKRLHTLRADNENAGTDFSSEEYSHHTNYDKVEETGNNLKAILQSYCEKSTTSPHDPAHSFILDLSPSSKIRRDFSRESWQELVTSRRIAQTTYHHEIESLLTHLFGRRNLTDARTGWYSLRDLPTPTYSNEFSYAENDWPKICRWVERVTGQFLDAFESSRNPLQNNCYEGEWLGGYLVPLLQGALALDGNCRVRWGEASVLSTQHRRNRDRDVFELQVERAHMADLLCVYEQHEVMCLLACGGPDFSDLTKMASDEFNLPRMMKDMLDNLQAKFSRMIGDKKLYIIGIQTYMTDVRLYIMERNEVYRLHFLKSFHLPLTFSAYNNLRVALKWAWNIRGMVNELIKKFEASSDDEYVFISSSDMKTQTTPAKKKGTSTLSSHGKSRQF</sequence>
<name>A0A9N9BI50_9GLOM</name>
<evidence type="ECO:0000313" key="2">
    <source>
        <dbReference type="EMBL" id="CAG8567090.1"/>
    </source>
</evidence>
<proteinExistence type="predicted"/>
<dbReference type="Proteomes" id="UP000789572">
    <property type="component" value="Unassembled WGS sequence"/>
</dbReference>
<accession>A0A9N9BI50</accession>
<feature type="compositionally biased region" description="Polar residues" evidence="1">
    <location>
        <begin position="602"/>
        <end position="618"/>
    </location>
</feature>
<gene>
    <name evidence="2" type="ORF">POCULU_LOCUS5804</name>
</gene>
<feature type="region of interest" description="Disordered" evidence="1">
    <location>
        <begin position="194"/>
        <end position="222"/>
    </location>
</feature>
<evidence type="ECO:0000256" key="1">
    <source>
        <dbReference type="SAM" id="MobiDB-lite"/>
    </source>
</evidence>
<dbReference type="OrthoDB" id="2430144at2759"/>